<evidence type="ECO:0000313" key="2">
    <source>
        <dbReference type="Proteomes" id="UP000005709"/>
    </source>
</evidence>
<name>C8PIZ3_9BACT</name>
<accession>C8PIZ3</accession>
<dbReference type="EMBL" id="ACYG01000027">
    <property type="protein sequence ID" value="EEV16898.1"/>
    <property type="molecule type" value="Genomic_DNA"/>
</dbReference>
<reference evidence="1 2" key="1">
    <citation type="submission" date="2009-07" db="EMBL/GenBank/DDBJ databases">
        <authorList>
            <person name="Madupu R."/>
            <person name="Sebastian Y."/>
            <person name="Durkin A.S."/>
            <person name="Torralba M."/>
            <person name="Methe B."/>
            <person name="Sutton G.G."/>
            <person name="Strausberg R.L."/>
            <person name="Nelson K.E."/>
        </authorList>
    </citation>
    <scope>NUCLEOTIDE SEQUENCE [LARGE SCALE GENOMIC DNA]</scope>
    <source>
        <strain evidence="1 2">RM3268</strain>
    </source>
</reference>
<protein>
    <submittedName>
        <fullName evidence="1">Uncharacterized protein</fullName>
    </submittedName>
</protein>
<keyword evidence="2" id="KW-1185">Reference proteome</keyword>
<sequence>MHRPSKFYSFAAIWHIFVKFSPPQAHLARLKFQSVRELNFSLRHAPSSAIKI</sequence>
<proteinExistence type="predicted"/>
<dbReference type="AlphaFoldDB" id="C8PIZ3"/>
<gene>
    <name evidence="1" type="ORF">CAMGR0001_1192</name>
</gene>
<evidence type="ECO:0000313" key="1">
    <source>
        <dbReference type="EMBL" id="EEV16898.1"/>
    </source>
</evidence>
<organism evidence="1 2">
    <name type="scientific">Campylobacter gracilis RM3268</name>
    <dbReference type="NCBI Taxonomy" id="553220"/>
    <lineage>
        <taxon>Bacteria</taxon>
        <taxon>Pseudomonadati</taxon>
        <taxon>Campylobacterota</taxon>
        <taxon>Epsilonproteobacteria</taxon>
        <taxon>Campylobacterales</taxon>
        <taxon>Campylobacteraceae</taxon>
        <taxon>Campylobacter</taxon>
    </lineage>
</organism>
<comment type="caution">
    <text evidence="1">The sequence shown here is derived from an EMBL/GenBank/DDBJ whole genome shotgun (WGS) entry which is preliminary data.</text>
</comment>
<dbReference type="Proteomes" id="UP000005709">
    <property type="component" value="Unassembled WGS sequence"/>
</dbReference>